<organism evidence="1 2">
    <name type="scientific">Vespula maculifrons</name>
    <name type="common">Eastern yellow jacket</name>
    <name type="synonym">Wasp</name>
    <dbReference type="NCBI Taxonomy" id="7453"/>
    <lineage>
        <taxon>Eukaryota</taxon>
        <taxon>Metazoa</taxon>
        <taxon>Ecdysozoa</taxon>
        <taxon>Arthropoda</taxon>
        <taxon>Hexapoda</taxon>
        <taxon>Insecta</taxon>
        <taxon>Pterygota</taxon>
        <taxon>Neoptera</taxon>
        <taxon>Endopterygota</taxon>
        <taxon>Hymenoptera</taxon>
        <taxon>Apocrita</taxon>
        <taxon>Aculeata</taxon>
        <taxon>Vespoidea</taxon>
        <taxon>Vespidae</taxon>
        <taxon>Vespinae</taxon>
        <taxon>Vespula</taxon>
    </lineage>
</organism>
<evidence type="ECO:0000313" key="2">
    <source>
        <dbReference type="Proteomes" id="UP001607303"/>
    </source>
</evidence>
<reference evidence="1 2" key="1">
    <citation type="journal article" date="2024" name="Ann. Entomol. Soc. Am.">
        <title>Genomic analyses of the southern and eastern yellowjacket wasps (Hymenoptera: Vespidae) reveal evolutionary signatures of social life.</title>
        <authorList>
            <person name="Catto M.A."/>
            <person name="Caine P.B."/>
            <person name="Orr S.E."/>
            <person name="Hunt B.G."/>
            <person name="Goodisman M.A.D."/>
        </authorList>
    </citation>
    <scope>NUCLEOTIDE SEQUENCE [LARGE SCALE GENOMIC DNA]</scope>
    <source>
        <strain evidence="1">232</strain>
        <tissue evidence="1">Head and thorax</tissue>
    </source>
</reference>
<dbReference type="EMBL" id="JAYRBN010000073">
    <property type="protein sequence ID" value="KAL2733639.1"/>
    <property type="molecule type" value="Genomic_DNA"/>
</dbReference>
<comment type="caution">
    <text evidence="1">The sequence shown here is derived from an EMBL/GenBank/DDBJ whole genome shotgun (WGS) entry which is preliminary data.</text>
</comment>
<keyword evidence="2" id="KW-1185">Reference proteome</keyword>
<name>A0ABD2BLI9_VESMC</name>
<dbReference type="AlphaFoldDB" id="A0ABD2BLI9"/>
<dbReference type="Proteomes" id="UP001607303">
    <property type="component" value="Unassembled WGS sequence"/>
</dbReference>
<gene>
    <name evidence="1" type="ORF">V1477_014073</name>
</gene>
<proteinExistence type="predicted"/>
<sequence>MSSDRAILEPRTKARASQTELYNVSWSTLVPNRLLLKKCFSGDGRKTTASSPEVGDKEYLLRKGKERTARGEDANDTWLYFWFERPRQAFKELLEIFMRLTSARYVSVPSCNPSMKDLNLDNETYTFQNRNKALKFS</sequence>
<accession>A0ABD2BLI9</accession>
<protein>
    <submittedName>
        <fullName evidence="1">Uncharacterized protein</fullName>
    </submittedName>
</protein>
<evidence type="ECO:0000313" key="1">
    <source>
        <dbReference type="EMBL" id="KAL2733639.1"/>
    </source>
</evidence>